<dbReference type="AlphaFoldDB" id="A0AA43XIB8"/>
<dbReference type="InterPro" id="IPR013785">
    <property type="entry name" value="Aldolase_TIM"/>
</dbReference>
<dbReference type="PROSITE" id="PS00169">
    <property type="entry name" value="D_ALA_DEHYDRATASE"/>
    <property type="match status" value="1"/>
</dbReference>
<proteinExistence type="inferred from homology"/>
<feature type="active site" description="Schiff-base intermediate with substrate" evidence="12">
    <location>
        <position position="196"/>
    </location>
</feature>
<keyword evidence="7" id="KW-0350">Heme biosynthesis</keyword>
<comment type="similarity">
    <text evidence="3 16">Belongs to the ALAD family.</text>
</comment>
<keyword evidence="14" id="KW-0862">Zinc</keyword>
<dbReference type="InterPro" id="IPR001731">
    <property type="entry name" value="ALAD"/>
</dbReference>
<dbReference type="SUPFAM" id="SSF51569">
    <property type="entry name" value="Aldolase"/>
    <property type="match status" value="1"/>
</dbReference>
<evidence type="ECO:0000256" key="8">
    <source>
        <dbReference type="ARBA" id="ARBA00023239"/>
    </source>
</evidence>
<feature type="binding site" evidence="13">
    <location>
        <position position="273"/>
    </location>
    <ligand>
        <name>5-aminolevulinate</name>
        <dbReference type="ChEBI" id="CHEBI:356416"/>
        <label>2</label>
    </ligand>
</feature>
<comment type="subunit">
    <text evidence="4 15">Homooctamer.</text>
</comment>
<evidence type="ECO:0000256" key="5">
    <source>
        <dbReference type="ARBA" id="ARBA00012053"/>
    </source>
</evidence>
<dbReference type="PANTHER" id="PTHR11458">
    <property type="entry name" value="DELTA-AMINOLEVULINIC ACID DEHYDRATASE"/>
    <property type="match status" value="1"/>
</dbReference>
<keyword evidence="8 15" id="KW-0456">Lyase</keyword>
<evidence type="ECO:0000313" key="18">
    <source>
        <dbReference type="Proteomes" id="UP000449710"/>
    </source>
</evidence>
<dbReference type="FunFam" id="3.20.20.70:FF:000019">
    <property type="entry name" value="Delta-aminolevulinic acid dehydratase"/>
    <property type="match status" value="1"/>
</dbReference>
<dbReference type="Proteomes" id="UP000449710">
    <property type="component" value="Unassembled WGS sequence"/>
</dbReference>
<dbReference type="PIRSF" id="PIRSF001415">
    <property type="entry name" value="Porphbilin_synth"/>
    <property type="match status" value="1"/>
</dbReference>
<reference evidence="17 18" key="1">
    <citation type="submission" date="2019-04" db="EMBL/GenBank/DDBJ databases">
        <title>Isachenkonia alkalipeptolytica gen. nov. sp. nov. a new anaerobic, alkiliphilic organothrophic bacterium capable to reduce synthesized ferrihydrite isolated from a soda lake.</title>
        <authorList>
            <person name="Toshchakov S.V."/>
            <person name="Zavarzina D.G."/>
            <person name="Zhilina T.N."/>
            <person name="Kostrikina N.A."/>
            <person name="Kublanov I.V."/>
        </authorList>
    </citation>
    <scope>NUCLEOTIDE SEQUENCE [LARGE SCALE GENOMIC DNA]</scope>
    <source>
        <strain evidence="17 18">Z-1701</strain>
    </source>
</reference>
<dbReference type="GO" id="GO:0006783">
    <property type="term" value="P:heme biosynthetic process"/>
    <property type="evidence" value="ECO:0007669"/>
    <property type="project" value="UniProtKB-KW"/>
</dbReference>
<feature type="active site" description="Schiff-base intermediate with substrate" evidence="12">
    <location>
        <position position="249"/>
    </location>
</feature>
<dbReference type="Pfam" id="PF00490">
    <property type="entry name" value="ALAD"/>
    <property type="match status" value="1"/>
</dbReference>
<comment type="function">
    <text evidence="10">Catalyzes an early step in the biosynthesis of tetrapyrroles. Binds two molecules of 5-aminolevulinate per subunit, each at a distinct site, and catalyzes their condensation to form porphobilinogen.</text>
</comment>
<keyword evidence="9 15" id="KW-0627">Porphyrin biosynthesis</keyword>
<dbReference type="EMBL" id="SUMG01000001">
    <property type="protein sequence ID" value="NBG87097.1"/>
    <property type="molecule type" value="Genomic_DNA"/>
</dbReference>
<comment type="cofactor">
    <cofactor evidence="1">
        <name>Zn(2+)</name>
        <dbReference type="ChEBI" id="CHEBI:29105"/>
    </cofactor>
</comment>
<evidence type="ECO:0000256" key="11">
    <source>
        <dbReference type="ARBA" id="ARBA00047651"/>
    </source>
</evidence>
<feature type="binding site" evidence="13">
    <location>
        <position position="206"/>
    </location>
    <ligand>
        <name>5-aminolevulinate</name>
        <dbReference type="ChEBI" id="CHEBI:356416"/>
        <label>1</label>
    </ligand>
</feature>
<evidence type="ECO:0000313" key="17">
    <source>
        <dbReference type="EMBL" id="NBG87097.1"/>
    </source>
</evidence>
<evidence type="ECO:0000256" key="14">
    <source>
        <dbReference type="PIRSR" id="PIRSR001415-3"/>
    </source>
</evidence>
<evidence type="ECO:0000256" key="4">
    <source>
        <dbReference type="ARBA" id="ARBA00011823"/>
    </source>
</evidence>
<dbReference type="EC" id="4.2.1.24" evidence="5 15"/>
<name>A0AA43XIB8_9CLOT</name>
<organism evidence="17 18">
    <name type="scientific">Isachenkonia alkalipeptolytica</name>
    <dbReference type="NCBI Taxonomy" id="2565777"/>
    <lineage>
        <taxon>Bacteria</taxon>
        <taxon>Bacillati</taxon>
        <taxon>Bacillota</taxon>
        <taxon>Clostridia</taxon>
        <taxon>Eubacteriales</taxon>
        <taxon>Clostridiaceae</taxon>
        <taxon>Isachenkonia</taxon>
    </lineage>
</organism>
<gene>
    <name evidence="17" type="primary">hemB</name>
    <name evidence="17" type="ORF">ISALK_01150</name>
</gene>
<feature type="binding site" evidence="13">
    <location>
        <position position="312"/>
    </location>
    <ligand>
        <name>5-aminolevulinate</name>
        <dbReference type="ChEBI" id="CHEBI:356416"/>
        <label>2</label>
    </ligand>
</feature>
<comment type="catalytic activity">
    <reaction evidence="11 15">
        <text>2 5-aminolevulinate = porphobilinogen + 2 H2O + H(+)</text>
        <dbReference type="Rhea" id="RHEA:24064"/>
        <dbReference type="ChEBI" id="CHEBI:15377"/>
        <dbReference type="ChEBI" id="CHEBI:15378"/>
        <dbReference type="ChEBI" id="CHEBI:58126"/>
        <dbReference type="ChEBI" id="CHEBI:356416"/>
        <dbReference type="EC" id="4.2.1.24"/>
    </reaction>
</comment>
<sequence>MSADNFTRSRRLRRTSNIRKMVSETKVTAEDLIYPIFVTQGKGIKKEIPNMPGQFHYSVDQLGEAIEEVVSLGIPAVMVFGIPKTKDFNGSGADDADGIVQQGVREIKKKFPDLTVITDVCMCQYTTDGHCGLVVDGEVVNDPSLERLGSIAFSHAEAGADMVAPSDMMDGRVLRIRRELDQADYQNVAIMSYSVKYASSFYAPFRGAVNSAPSFGDRKTYQMDPRNRLEAKRQAAIDLDEGADILMVKPALAYLDIIREVKGDAPLAAYHVSGEYAMFKLAAKNGLIDETEGMVEILTSIKRAGADLILTYFAKDMAKHLHY</sequence>
<comment type="caution">
    <text evidence="17">The sequence shown here is derived from an EMBL/GenBank/DDBJ whole genome shotgun (WGS) entry which is preliminary data.</text>
</comment>
<dbReference type="RefSeq" id="WP_160718400.1">
    <property type="nucleotide sequence ID" value="NZ_SUMG01000001.1"/>
</dbReference>
<evidence type="ECO:0000256" key="3">
    <source>
        <dbReference type="ARBA" id="ARBA00008055"/>
    </source>
</evidence>
<evidence type="ECO:0000256" key="6">
    <source>
        <dbReference type="ARBA" id="ARBA00020771"/>
    </source>
</evidence>
<dbReference type="InterPro" id="IPR030656">
    <property type="entry name" value="ALAD_AS"/>
</dbReference>
<evidence type="ECO:0000256" key="9">
    <source>
        <dbReference type="ARBA" id="ARBA00023244"/>
    </source>
</evidence>
<feature type="binding site" evidence="14">
    <location>
        <position position="131"/>
    </location>
    <ligand>
        <name>Zn(2+)</name>
        <dbReference type="ChEBI" id="CHEBI:29105"/>
        <note>catalytic</note>
    </ligand>
</feature>
<dbReference type="PANTHER" id="PTHR11458:SF0">
    <property type="entry name" value="DELTA-AMINOLEVULINIC ACID DEHYDRATASE"/>
    <property type="match status" value="1"/>
</dbReference>
<dbReference type="Gene3D" id="3.20.20.70">
    <property type="entry name" value="Aldolase class I"/>
    <property type="match status" value="1"/>
</dbReference>
<feature type="binding site" evidence="14">
    <location>
        <position position="123"/>
    </location>
    <ligand>
        <name>Zn(2+)</name>
        <dbReference type="ChEBI" id="CHEBI:29105"/>
        <note>catalytic</note>
    </ligand>
</feature>
<dbReference type="PRINTS" id="PR00144">
    <property type="entry name" value="DALDHYDRTASE"/>
</dbReference>
<dbReference type="NCBIfam" id="NF006762">
    <property type="entry name" value="PRK09283.1"/>
    <property type="match status" value="1"/>
</dbReference>
<evidence type="ECO:0000256" key="16">
    <source>
        <dbReference type="RuleBase" id="RU004161"/>
    </source>
</evidence>
<evidence type="ECO:0000256" key="1">
    <source>
        <dbReference type="ARBA" id="ARBA00001947"/>
    </source>
</evidence>
<evidence type="ECO:0000256" key="13">
    <source>
        <dbReference type="PIRSR" id="PIRSR001415-2"/>
    </source>
</evidence>
<evidence type="ECO:0000256" key="7">
    <source>
        <dbReference type="ARBA" id="ARBA00023133"/>
    </source>
</evidence>
<keyword evidence="14" id="KW-0479">Metal-binding</keyword>
<evidence type="ECO:0000256" key="10">
    <source>
        <dbReference type="ARBA" id="ARBA00025628"/>
    </source>
</evidence>
<protein>
    <recommendedName>
        <fullName evidence="6 15">Delta-aminolevulinic acid dehydratase</fullName>
        <ecNumber evidence="5 15">4.2.1.24</ecNumber>
    </recommendedName>
</protein>
<dbReference type="CDD" id="cd00384">
    <property type="entry name" value="ALAD_PBGS"/>
    <property type="match status" value="1"/>
</dbReference>
<comment type="pathway">
    <text evidence="2">Porphyrin-containing compound metabolism; protoporphyrin-IX biosynthesis; coproporphyrinogen-III from 5-aminolevulinate: step 1/4.</text>
</comment>
<accession>A0AA43XIB8</accession>
<evidence type="ECO:0000256" key="15">
    <source>
        <dbReference type="RuleBase" id="RU000515"/>
    </source>
</evidence>
<keyword evidence="18" id="KW-1185">Reference proteome</keyword>
<feature type="binding site" evidence="14">
    <location>
        <position position="121"/>
    </location>
    <ligand>
        <name>Zn(2+)</name>
        <dbReference type="ChEBI" id="CHEBI:29105"/>
        <note>catalytic</note>
    </ligand>
</feature>
<evidence type="ECO:0000256" key="2">
    <source>
        <dbReference type="ARBA" id="ARBA00004694"/>
    </source>
</evidence>
<feature type="binding site" evidence="13">
    <location>
        <position position="218"/>
    </location>
    <ligand>
        <name>5-aminolevulinate</name>
        <dbReference type="ChEBI" id="CHEBI:356416"/>
        <label>1</label>
    </ligand>
</feature>
<evidence type="ECO:0000256" key="12">
    <source>
        <dbReference type="PIRSR" id="PIRSR001415-1"/>
    </source>
</evidence>
<dbReference type="GO" id="GO:0005829">
    <property type="term" value="C:cytosol"/>
    <property type="evidence" value="ECO:0007669"/>
    <property type="project" value="TreeGrafter"/>
</dbReference>
<dbReference type="GO" id="GO:0008270">
    <property type="term" value="F:zinc ion binding"/>
    <property type="evidence" value="ECO:0007669"/>
    <property type="project" value="TreeGrafter"/>
</dbReference>
<dbReference type="GO" id="GO:0004655">
    <property type="term" value="F:porphobilinogen synthase activity"/>
    <property type="evidence" value="ECO:0007669"/>
    <property type="project" value="UniProtKB-EC"/>
</dbReference>
<dbReference type="SMART" id="SM01004">
    <property type="entry name" value="ALAD"/>
    <property type="match status" value="1"/>
</dbReference>